<feature type="transmembrane region" description="Helical" evidence="1">
    <location>
        <begin position="7"/>
        <end position="27"/>
    </location>
</feature>
<evidence type="ECO:0000313" key="2">
    <source>
        <dbReference type="EMBL" id="SFC23025.1"/>
    </source>
</evidence>
<name>A0A1I1HH25_9FLAO</name>
<dbReference type="OrthoDB" id="1424693at2"/>
<evidence type="ECO:0008006" key="4">
    <source>
        <dbReference type="Google" id="ProtNLM"/>
    </source>
</evidence>
<feature type="transmembrane region" description="Helical" evidence="1">
    <location>
        <begin position="79"/>
        <end position="97"/>
    </location>
</feature>
<evidence type="ECO:0000313" key="3">
    <source>
        <dbReference type="Proteomes" id="UP000199438"/>
    </source>
</evidence>
<feature type="transmembrane region" description="Helical" evidence="1">
    <location>
        <begin position="199"/>
        <end position="219"/>
    </location>
</feature>
<feature type="transmembrane region" description="Helical" evidence="1">
    <location>
        <begin position="140"/>
        <end position="160"/>
    </location>
</feature>
<keyword evidence="1" id="KW-1133">Transmembrane helix</keyword>
<dbReference type="Proteomes" id="UP000199438">
    <property type="component" value="Unassembled WGS sequence"/>
</dbReference>
<organism evidence="2 3">
    <name type="scientific">Zunongwangia mangrovi</name>
    <dbReference type="NCBI Taxonomy" id="1334022"/>
    <lineage>
        <taxon>Bacteria</taxon>
        <taxon>Pseudomonadati</taxon>
        <taxon>Bacteroidota</taxon>
        <taxon>Flavobacteriia</taxon>
        <taxon>Flavobacteriales</taxon>
        <taxon>Flavobacteriaceae</taxon>
        <taxon>Zunongwangia</taxon>
    </lineage>
</organism>
<keyword evidence="3" id="KW-1185">Reference proteome</keyword>
<keyword evidence="1" id="KW-0812">Transmembrane</keyword>
<reference evidence="3" key="1">
    <citation type="submission" date="2016-10" db="EMBL/GenBank/DDBJ databases">
        <authorList>
            <person name="Varghese N."/>
            <person name="Submissions S."/>
        </authorList>
    </citation>
    <scope>NUCLEOTIDE SEQUENCE [LARGE SCALE GENOMIC DNA]</scope>
    <source>
        <strain evidence="3">DSM 24499</strain>
    </source>
</reference>
<protein>
    <recommendedName>
        <fullName evidence="4">YhhN-like protein</fullName>
    </recommendedName>
</protein>
<feature type="transmembrane region" description="Helical" evidence="1">
    <location>
        <begin position="109"/>
        <end position="128"/>
    </location>
</feature>
<feature type="transmembrane region" description="Helical" evidence="1">
    <location>
        <begin position="56"/>
        <end position="73"/>
    </location>
</feature>
<feature type="transmembrane region" description="Helical" evidence="1">
    <location>
        <begin position="172"/>
        <end position="193"/>
    </location>
</feature>
<proteinExistence type="predicted"/>
<gene>
    <name evidence="2" type="ORF">SAMN04487907_10335</name>
</gene>
<dbReference type="AlphaFoldDB" id="A0A1I1HH25"/>
<dbReference type="EMBL" id="FOKV01000003">
    <property type="protein sequence ID" value="SFC23025.1"/>
    <property type="molecule type" value="Genomic_DNA"/>
</dbReference>
<evidence type="ECO:0000256" key="1">
    <source>
        <dbReference type="SAM" id="Phobius"/>
    </source>
</evidence>
<feature type="transmembrane region" description="Helical" evidence="1">
    <location>
        <begin position="33"/>
        <end position="49"/>
    </location>
</feature>
<accession>A0A1I1HH25</accession>
<keyword evidence="1" id="KW-0472">Membrane</keyword>
<dbReference type="RefSeq" id="WP_092541631.1">
    <property type="nucleotide sequence ID" value="NZ_FOKV01000003.1"/>
</dbReference>
<sequence length="234" mass="26972">MSERRKLIVFSIVFWVAVNFASLSMFSDEVSRWVRFIGTAFFFITATLHKPFSWKLFFILLLFSICDFSLIYFENPIFNALTFISRGAAFVIVGSIGAKKLKRLKITGLEFFIGAILVAINLVLLFELESMISLKHAEELFSPGFYAFAFIAILTIIIAVSYSNRYSNLKSIFYMCAVLWMIFSDLTYFIGYYLDFPEFYYADHAFNILGSGFLMLYAATTNKKENFIDIDVKI</sequence>